<evidence type="ECO:0000256" key="1">
    <source>
        <dbReference type="SAM" id="Coils"/>
    </source>
</evidence>
<keyword evidence="2" id="KW-0732">Signal</keyword>
<comment type="caution">
    <text evidence="3">The sequence shown here is derived from an EMBL/GenBank/DDBJ whole genome shotgun (WGS) entry which is preliminary data.</text>
</comment>
<feature type="chain" id="PRO_5013209113" description="Lipoprotein" evidence="2">
    <location>
        <begin position="19"/>
        <end position="174"/>
    </location>
</feature>
<accession>A0A1Y3CD63</accession>
<gene>
    <name evidence="3" type="ORF">B9T28_12970</name>
</gene>
<evidence type="ECO:0008006" key="5">
    <source>
        <dbReference type="Google" id="ProtNLM"/>
    </source>
</evidence>
<feature type="coiled-coil region" evidence="1">
    <location>
        <begin position="97"/>
        <end position="134"/>
    </location>
</feature>
<name>A0A1Y3CD63_9GAMM</name>
<dbReference type="EMBL" id="NEGB01000008">
    <property type="protein sequence ID" value="OTG63891.1"/>
    <property type="molecule type" value="Genomic_DNA"/>
</dbReference>
<reference evidence="3 4" key="1">
    <citation type="submission" date="2017-04" db="EMBL/GenBank/DDBJ databases">
        <title>High diversity of culturable Acinetobacter species in natural soil and water ecosystems.</title>
        <authorList>
            <person name="Nemec A."/>
            <person name="Radolfova-Krizova L."/>
        </authorList>
    </citation>
    <scope>NUCLEOTIDE SEQUENCE [LARGE SCALE GENOMIC DNA]</scope>
    <source>
        <strain evidence="3 4">ANC 4999</strain>
    </source>
</reference>
<protein>
    <recommendedName>
        <fullName evidence="5">Lipoprotein</fullName>
    </recommendedName>
</protein>
<keyword evidence="1" id="KW-0175">Coiled coil</keyword>
<keyword evidence="4" id="KW-1185">Reference proteome</keyword>
<dbReference type="OrthoDB" id="6712404at2"/>
<dbReference type="AlphaFoldDB" id="A0A1Y3CD63"/>
<proteinExistence type="predicted"/>
<dbReference type="PROSITE" id="PS51257">
    <property type="entry name" value="PROKAR_LIPOPROTEIN"/>
    <property type="match status" value="1"/>
</dbReference>
<feature type="signal peptide" evidence="2">
    <location>
        <begin position="1"/>
        <end position="18"/>
    </location>
</feature>
<evidence type="ECO:0000313" key="3">
    <source>
        <dbReference type="EMBL" id="OTG63891.1"/>
    </source>
</evidence>
<organism evidence="3 4">
    <name type="scientific">Acinetobacter silvestris</name>
    <dbReference type="NCBI Taxonomy" id="1977882"/>
    <lineage>
        <taxon>Bacteria</taxon>
        <taxon>Pseudomonadati</taxon>
        <taxon>Pseudomonadota</taxon>
        <taxon>Gammaproteobacteria</taxon>
        <taxon>Moraxellales</taxon>
        <taxon>Moraxellaceae</taxon>
        <taxon>Acinetobacter</taxon>
    </lineage>
</organism>
<dbReference type="STRING" id="1977882.B9T28_12970"/>
<evidence type="ECO:0000256" key="2">
    <source>
        <dbReference type="SAM" id="SignalP"/>
    </source>
</evidence>
<sequence>MKKLLLASLCMASITLTACDKKPHESTSGSTTASEKAMASLSTHNAADIKSDLAQIQTLSTSKAQEAIDFQTEMMHAAQKKDKQAIVAVFDKMKSYIETLNKDLDKLTLKSTEVQALREKMKESNKLSIELTEATTANPPDMNKLTELQKKAAEIQKSLLADMQTLQTTANTAK</sequence>
<dbReference type="RefSeq" id="WP_086204407.1">
    <property type="nucleotide sequence ID" value="NZ_NEGB01000008.1"/>
</dbReference>
<dbReference type="Proteomes" id="UP000242765">
    <property type="component" value="Unassembled WGS sequence"/>
</dbReference>
<evidence type="ECO:0000313" key="4">
    <source>
        <dbReference type="Proteomes" id="UP000242765"/>
    </source>
</evidence>